<dbReference type="InterPro" id="IPR018389">
    <property type="entry name" value="DctP_fam"/>
</dbReference>
<sequence>MIIFYQLKSFLVNAKMSRNHKLTELFMKKVLMLLMSIAIIGCGEAENANNNGDKPIKLVAAHNQTNMTSPYQTGMLKLKETAEQSGKFDIEVHAGTIGTNENELVEKLVLGGADIVLVSPGFMTSAGIDEVDLFSLLYLFNNYNHWEKVVDSDIGKKIADIIYQKSGNKYYVVAYWTAGVRHWYGKKPINTPDDAKGLKIRTQTAGVVSDFWTSIGAIPTSVAWAELYQALASNVVDGSENAYPYLVPMEHHKTANGKYISETAHDYTTRLLLMKANVWDNMSEKQKTILETAIKEATQAERNAIYREENQYKDKAIADGAVINSVDTQPFSAAAQTIQNQWAEKHGMADTLQQIRNTK</sequence>
<dbReference type="CDD" id="cd13603">
    <property type="entry name" value="PBP2_TRAP_Siap_TeaA_like"/>
    <property type="match status" value="1"/>
</dbReference>
<protein>
    <submittedName>
        <fullName evidence="4">TRAP-type C4-dicarboxylate transport system, substrate-binding protein</fullName>
    </submittedName>
</protein>
<dbReference type="STRING" id="1122938.SAMN05660772_00379"/>
<dbReference type="Gene3D" id="3.40.190.170">
    <property type="entry name" value="Bacterial extracellular solute-binding protein, family 7"/>
    <property type="match status" value="1"/>
</dbReference>
<keyword evidence="5" id="KW-1185">Reference proteome</keyword>
<organism evidence="4 5">
    <name type="scientific">Pasteurella testudinis DSM 23072</name>
    <dbReference type="NCBI Taxonomy" id="1122938"/>
    <lineage>
        <taxon>Bacteria</taxon>
        <taxon>Pseudomonadati</taxon>
        <taxon>Pseudomonadota</taxon>
        <taxon>Gammaproteobacteria</taxon>
        <taxon>Pasteurellales</taxon>
        <taxon>Pasteurellaceae</taxon>
        <taxon>Pasteurella</taxon>
    </lineage>
</organism>
<evidence type="ECO:0000313" key="4">
    <source>
        <dbReference type="EMBL" id="SMB79478.1"/>
    </source>
</evidence>
<dbReference type="AlphaFoldDB" id="A0A1W1UEF0"/>
<evidence type="ECO:0000256" key="1">
    <source>
        <dbReference type="ARBA" id="ARBA00009023"/>
    </source>
</evidence>
<dbReference type="Proteomes" id="UP000192408">
    <property type="component" value="Unassembled WGS sequence"/>
</dbReference>
<dbReference type="PANTHER" id="PTHR33376:SF7">
    <property type="entry name" value="C4-DICARBOXYLATE-BINDING PROTEIN DCTB"/>
    <property type="match status" value="1"/>
</dbReference>
<dbReference type="GO" id="GO:0055085">
    <property type="term" value="P:transmembrane transport"/>
    <property type="evidence" value="ECO:0007669"/>
    <property type="project" value="InterPro"/>
</dbReference>
<reference evidence="5" key="1">
    <citation type="submission" date="2017-04" db="EMBL/GenBank/DDBJ databases">
        <authorList>
            <person name="Varghese N."/>
            <person name="Submissions S."/>
        </authorList>
    </citation>
    <scope>NUCLEOTIDE SEQUENCE [LARGE SCALE GENOMIC DNA]</scope>
    <source>
        <strain evidence="5">DSM 23072</strain>
    </source>
</reference>
<dbReference type="InterPro" id="IPR038404">
    <property type="entry name" value="TRAP_DctP_sf"/>
</dbReference>
<accession>A0A1W1UEF0</accession>
<gene>
    <name evidence="4" type="ORF">SAMN05660772_00379</name>
</gene>
<keyword evidence="2" id="KW-0813">Transport</keyword>
<dbReference type="Pfam" id="PF03480">
    <property type="entry name" value="DctP"/>
    <property type="match status" value="1"/>
</dbReference>
<dbReference type="PANTHER" id="PTHR33376">
    <property type="match status" value="1"/>
</dbReference>
<dbReference type="NCBIfam" id="NF037995">
    <property type="entry name" value="TRAP_S1"/>
    <property type="match status" value="1"/>
</dbReference>
<evidence type="ECO:0000256" key="3">
    <source>
        <dbReference type="ARBA" id="ARBA00022729"/>
    </source>
</evidence>
<proteinExistence type="inferred from homology"/>
<comment type="similarity">
    <text evidence="1">Belongs to the bacterial solute-binding protein 7 family.</text>
</comment>
<dbReference type="EMBL" id="FWWV01000002">
    <property type="protein sequence ID" value="SMB79478.1"/>
    <property type="molecule type" value="Genomic_DNA"/>
</dbReference>
<evidence type="ECO:0000256" key="2">
    <source>
        <dbReference type="ARBA" id="ARBA00022448"/>
    </source>
</evidence>
<name>A0A1W1UEF0_9PAST</name>
<keyword evidence="3" id="KW-0732">Signal</keyword>
<evidence type="ECO:0000313" key="5">
    <source>
        <dbReference type="Proteomes" id="UP000192408"/>
    </source>
</evidence>